<evidence type="ECO:0000313" key="1">
    <source>
        <dbReference type="EMBL" id="KAH3860652.1"/>
    </source>
</evidence>
<accession>A0A9D4LN67</accession>
<reference evidence="1" key="1">
    <citation type="journal article" date="2019" name="bioRxiv">
        <title>The Genome of the Zebra Mussel, Dreissena polymorpha: A Resource for Invasive Species Research.</title>
        <authorList>
            <person name="McCartney M.A."/>
            <person name="Auch B."/>
            <person name="Kono T."/>
            <person name="Mallez S."/>
            <person name="Zhang Y."/>
            <person name="Obille A."/>
            <person name="Becker A."/>
            <person name="Abrahante J.E."/>
            <person name="Garbe J."/>
            <person name="Badalamenti J.P."/>
            <person name="Herman A."/>
            <person name="Mangelson H."/>
            <person name="Liachko I."/>
            <person name="Sullivan S."/>
            <person name="Sone E.D."/>
            <person name="Koren S."/>
            <person name="Silverstein K.A.T."/>
            <person name="Beckman K.B."/>
            <person name="Gohl D.M."/>
        </authorList>
    </citation>
    <scope>NUCLEOTIDE SEQUENCE</scope>
    <source>
        <strain evidence="1">Duluth1</strain>
        <tissue evidence="1">Whole animal</tissue>
    </source>
</reference>
<gene>
    <name evidence="1" type="ORF">DPMN_023562</name>
</gene>
<evidence type="ECO:0000313" key="2">
    <source>
        <dbReference type="Proteomes" id="UP000828390"/>
    </source>
</evidence>
<proteinExistence type="predicted"/>
<dbReference type="Proteomes" id="UP000828390">
    <property type="component" value="Unassembled WGS sequence"/>
</dbReference>
<name>A0A9D4LN67_DREPO</name>
<keyword evidence="2" id="KW-1185">Reference proteome</keyword>
<reference evidence="1" key="2">
    <citation type="submission" date="2020-11" db="EMBL/GenBank/DDBJ databases">
        <authorList>
            <person name="McCartney M.A."/>
            <person name="Auch B."/>
            <person name="Kono T."/>
            <person name="Mallez S."/>
            <person name="Becker A."/>
            <person name="Gohl D.M."/>
            <person name="Silverstein K.A.T."/>
            <person name="Koren S."/>
            <person name="Bechman K.B."/>
            <person name="Herman A."/>
            <person name="Abrahante J.E."/>
            <person name="Garbe J."/>
        </authorList>
    </citation>
    <scope>NUCLEOTIDE SEQUENCE</scope>
    <source>
        <strain evidence="1">Duluth1</strain>
        <tissue evidence="1">Whole animal</tissue>
    </source>
</reference>
<dbReference type="AlphaFoldDB" id="A0A9D4LN67"/>
<organism evidence="1 2">
    <name type="scientific">Dreissena polymorpha</name>
    <name type="common">Zebra mussel</name>
    <name type="synonym">Mytilus polymorpha</name>
    <dbReference type="NCBI Taxonomy" id="45954"/>
    <lineage>
        <taxon>Eukaryota</taxon>
        <taxon>Metazoa</taxon>
        <taxon>Spiralia</taxon>
        <taxon>Lophotrochozoa</taxon>
        <taxon>Mollusca</taxon>
        <taxon>Bivalvia</taxon>
        <taxon>Autobranchia</taxon>
        <taxon>Heteroconchia</taxon>
        <taxon>Euheterodonta</taxon>
        <taxon>Imparidentia</taxon>
        <taxon>Neoheterodontei</taxon>
        <taxon>Myida</taxon>
        <taxon>Dreissenoidea</taxon>
        <taxon>Dreissenidae</taxon>
        <taxon>Dreissena</taxon>
    </lineage>
</organism>
<protein>
    <submittedName>
        <fullName evidence="1">Uncharacterized protein</fullName>
    </submittedName>
</protein>
<comment type="caution">
    <text evidence="1">The sequence shown here is derived from an EMBL/GenBank/DDBJ whole genome shotgun (WGS) entry which is preliminary data.</text>
</comment>
<sequence length="82" mass="9266">MSYVGEIFLKVDKVVEDVTLVLQVFRNYDKVVEDVTLVLQVFRNYDTAVDDLFYCVPSSSESSLLFGQQFLGLTFLSVADDA</sequence>
<dbReference type="EMBL" id="JAIWYP010000002">
    <property type="protein sequence ID" value="KAH3860652.1"/>
    <property type="molecule type" value="Genomic_DNA"/>
</dbReference>